<dbReference type="Pfam" id="PF00145">
    <property type="entry name" value="DNA_methylase"/>
    <property type="match status" value="1"/>
</dbReference>
<dbReference type="GO" id="GO:0032259">
    <property type="term" value="P:methylation"/>
    <property type="evidence" value="ECO:0007669"/>
    <property type="project" value="UniProtKB-KW"/>
</dbReference>
<keyword evidence="1 5" id="KW-0489">Methyltransferase</keyword>
<evidence type="ECO:0000256" key="6">
    <source>
        <dbReference type="RuleBase" id="RU000416"/>
    </source>
</evidence>
<accession>A0ABW1DBA3</accession>
<dbReference type="PROSITE" id="PS51679">
    <property type="entry name" value="SAM_MT_C5"/>
    <property type="match status" value="1"/>
</dbReference>
<dbReference type="PROSITE" id="PS00094">
    <property type="entry name" value="C5_MTASE_1"/>
    <property type="match status" value="1"/>
</dbReference>
<evidence type="ECO:0000256" key="4">
    <source>
        <dbReference type="ARBA" id="ARBA00022747"/>
    </source>
</evidence>
<keyword evidence="3 5" id="KW-0949">S-adenosyl-L-methionine</keyword>
<evidence type="ECO:0000256" key="1">
    <source>
        <dbReference type="ARBA" id="ARBA00022603"/>
    </source>
</evidence>
<comment type="caution">
    <text evidence="8">The sequence shown here is derived from an EMBL/GenBank/DDBJ whole genome shotgun (WGS) entry which is preliminary data.</text>
</comment>
<dbReference type="InterPro" id="IPR001525">
    <property type="entry name" value="C5_MeTfrase"/>
</dbReference>
<name>A0ABW1DBA3_9ACTN</name>
<sequence length="375" mass="40811">MARAPRTYAAVSLFSGCGGMDLGAEQSGLARVVWANDNEHWAVETYRRNLGKYVVEADITELPVPDVPCDILLAGPPCQDYSTLWNHDGLKTARGNLFRQVARFLDSLRPAAFVVENVPGLLSANHGAAWALVRHALRAPSNFVGGQRDTPGPRYDLSAQVIDMADCGVPQNRERLIVIGIRRDLGVRPPVIPAPYAGRHITVREALDRDPLPDNAPNHERGLDSPEVVKRLEIIPPGSNYEVIPQGHPLAVRGLISHVYRRLAPDKPAYTMIAGGGGGTHGYHHAEPRRLSNREKARLQGFPDDFIFEDGSPRTRSSAYVRVRRQIGNAVPPPAAKIIVEAVAATLIQAGVHARSAAEILAARRSSQGKKGKIE</sequence>
<dbReference type="NCBIfam" id="TIGR00675">
    <property type="entry name" value="dcm"/>
    <property type="match status" value="1"/>
</dbReference>
<dbReference type="Proteomes" id="UP001596058">
    <property type="component" value="Unassembled WGS sequence"/>
</dbReference>
<dbReference type="PANTHER" id="PTHR10629">
    <property type="entry name" value="CYTOSINE-SPECIFIC METHYLTRANSFERASE"/>
    <property type="match status" value="1"/>
</dbReference>
<dbReference type="InterPro" id="IPR018117">
    <property type="entry name" value="C5_DNA_meth_AS"/>
</dbReference>
<dbReference type="Gene3D" id="3.40.50.150">
    <property type="entry name" value="Vaccinia Virus protein VP39"/>
    <property type="match status" value="1"/>
</dbReference>
<dbReference type="EMBL" id="JBHSPA010000108">
    <property type="protein sequence ID" value="MFC5834123.1"/>
    <property type="molecule type" value="Genomic_DNA"/>
</dbReference>
<dbReference type="PANTHER" id="PTHR10629:SF52">
    <property type="entry name" value="DNA (CYTOSINE-5)-METHYLTRANSFERASE 1"/>
    <property type="match status" value="1"/>
</dbReference>
<dbReference type="GO" id="GO:0003886">
    <property type="term" value="F:DNA (cytosine-5-)-methyltransferase activity"/>
    <property type="evidence" value="ECO:0007669"/>
    <property type="project" value="UniProtKB-EC"/>
</dbReference>
<evidence type="ECO:0000256" key="7">
    <source>
        <dbReference type="RuleBase" id="RU000417"/>
    </source>
</evidence>
<reference evidence="9" key="1">
    <citation type="journal article" date="2019" name="Int. J. Syst. Evol. Microbiol.">
        <title>The Global Catalogue of Microorganisms (GCM) 10K type strain sequencing project: providing services to taxonomists for standard genome sequencing and annotation.</title>
        <authorList>
            <consortium name="The Broad Institute Genomics Platform"/>
            <consortium name="The Broad Institute Genome Sequencing Center for Infectious Disease"/>
            <person name="Wu L."/>
            <person name="Ma J."/>
        </authorList>
    </citation>
    <scope>NUCLEOTIDE SEQUENCE [LARGE SCALE GENOMIC DNA]</scope>
    <source>
        <strain evidence="9">CCUG 53903</strain>
    </source>
</reference>
<evidence type="ECO:0000313" key="8">
    <source>
        <dbReference type="EMBL" id="MFC5834123.1"/>
    </source>
</evidence>
<comment type="similarity">
    <text evidence="5 6">Belongs to the class I-like SAM-binding methyltransferase superfamily. C5-methyltransferase family.</text>
</comment>
<dbReference type="RefSeq" id="WP_379523535.1">
    <property type="nucleotide sequence ID" value="NZ_JBHSPA010000108.1"/>
</dbReference>
<proteinExistence type="inferred from homology"/>
<evidence type="ECO:0000256" key="3">
    <source>
        <dbReference type="ARBA" id="ARBA00022691"/>
    </source>
</evidence>
<dbReference type="EC" id="2.1.1.37" evidence="7"/>
<organism evidence="8 9">
    <name type="scientific">Nonomuraea insulae</name>
    <dbReference type="NCBI Taxonomy" id="1616787"/>
    <lineage>
        <taxon>Bacteria</taxon>
        <taxon>Bacillati</taxon>
        <taxon>Actinomycetota</taxon>
        <taxon>Actinomycetes</taxon>
        <taxon>Streptosporangiales</taxon>
        <taxon>Streptosporangiaceae</taxon>
        <taxon>Nonomuraea</taxon>
    </lineage>
</organism>
<evidence type="ECO:0000256" key="5">
    <source>
        <dbReference type="PROSITE-ProRule" id="PRU01016"/>
    </source>
</evidence>
<evidence type="ECO:0000256" key="2">
    <source>
        <dbReference type="ARBA" id="ARBA00022679"/>
    </source>
</evidence>
<comment type="catalytic activity">
    <reaction evidence="7">
        <text>a 2'-deoxycytidine in DNA + S-adenosyl-L-methionine = a 5-methyl-2'-deoxycytidine in DNA + S-adenosyl-L-homocysteine + H(+)</text>
        <dbReference type="Rhea" id="RHEA:13681"/>
        <dbReference type="Rhea" id="RHEA-COMP:11369"/>
        <dbReference type="Rhea" id="RHEA-COMP:11370"/>
        <dbReference type="ChEBI" id="CHEBI:15378"/>
        <dbReference type="ChEBI" id="CHEBI:57856"/>
        <dbReference type="ChEBI" id="CHEBI:59789"/>
        <dbReference type="ChEBI" id="CHEBI:85452"/>
        <dbReference type="ChEBI" id="CHEBI:85454"/>
        <dbReference type="EC" id="2.1.1.37"/>
    </reaction>
</comment>
<dbReference type="InterPro" id="IPR029063">
    <property type="entry name" value="SAM-dependent_MTases_sf"/>
</dbReference>
<dbReference type="InterPro" id="IPR050390">
    <property type="entry name" value="C5-Methyltransferase"/>
</dbReference>
<keyword evidence="9" id="KW-1185">Reference proteome</keyword>
<keyword evidence="4" id="KW-0680">Restriction system</keyword>
<evidence type="ECO:0000313" key="9">
    <source>
        <dbReference type="Proteomes" id="UP001596058"/>
    </source>
</evidence>
<feature type="active site" evidence="5">
    <location>
        <position position="78"/>
    </location>
</feature>
<protein>
    <recommendedName>
        <fullName evidence="7">Cytosine-specific methyltransferase</fullName>
        <ecNumber evidence="7">2.1.1.37</ecNumber>
    </recommendedName>
</protein>
<keyword evidence="2 5" id="KW-0808">Transferase</keyword>
<dbReference type="Gene3D" id="3.90.120.10">
    <property type="entry name" value="DNA Methylase, subunit A, domain 2"/>
    <property type="match status" value="1"/>
</dbReference>
<dbReference type="SUPFAM" id="SSF53335">
    <property type="entry name" value="S-adenosyl-L-methionine-dependent methyltransferases"/>
    <property type="match status" value="1"/>
</dbReference>
<gene>
    <name evidence="8" type="ORF">ACFPZ3_60630</name>
</gene>
<dbReference type="PROSITE" id="PS51257">
    <property type="entry name" value="PROKAR_LIPOPROTEIN"/>
    <property type="match status" value="1"/>
</dbReference>
<dbReference type="PRINTS" id="PR00105">
    <property type="entry name" value="C5METTRFRASE"/>
</dbReference>